<organism evidence="1 2">
    <name type="scientific">Aldrovandia affinis</name>
    <dbReference type="NCBI Taxonomy" id="143900"/>
    <lineage>
        <taxon>Eukaryota</taxon>
        <taxon>Metazoa</taxon>
        <taxon>Chordata</taxon>
        <taxon>Craniata</taxon>
        <taxon>Vertebrata</taxon>
        <taxon>Euteleostomi</taxon>
        <taxon>Actinopterygii</taxon>
        <taxon>Neopterygii</taxon>
        <taxon>Teleostei</taxon>
        <taxon>Notacanthiformes</taxon>
        <taxon>Halosauridae</taxon>
        <taxon>Aldrovandia</taxon>
    </lineage>
</organism>
<name>A0AAD7WL01_9TELE</name>
<evidence type="ECO:0000313" key="1">
    <source>
        <dbReference type="EMBL" id="KAJ8400752.1"/>
    </source>
</evidence>
<dbReference type="AlphaFoldDB" id="A0AAD7WL01"/>
<gene>
    <name evidence="1" type="ORF">AAFF_G00395210</name>
</gene>
<proteinExistence type="predicted"/>
<accession>A0AAD7WL01</accession>
<protein>
    <submittedName>
        <fullName evidence="1">Uncharacterized protein</fullName>
    </submittedName>
</protein>
<dbReference type="Proteomes" id="UP001221898">
    <property type="component" value="Unassembled WGS sequence"/>
</dbReference>
<sequence length="134" mass="15859">MSRQNEGIRKLSAYRTWLEVNIRSLRDLMREKMDVQKEMDGLRDKLIESEDGCVQSERQIDQLKSAWESKQREGQAFYQRLYSVVLKRLGMVRGFRQLEESAPTEEMSLQLEDEEQNANAAMENARLRLYDNHS</sequence>
<comment type="caution">
    <text evidence="1">The sequence shown here is derived from an EMBL/GenBank/DDBJ whole genome shotgun (WGS) entry which is preliminary data.</text>
</comment>
<reference evidence="1" key="1">
    <citation type="journal article" date="2023" name="Science">
        <title>Genome structures resolve the early diversification of teleost fishes.</title>
        <authorList>
            <person name="Parey E."/>
            <person name="Louis A."/>
            <person name="Montfort J."/>
            <person name="Bouchez O."/>
            <person name="Roques C."/>
            <person name="Iampietro C."/>
            <person name="Lluch J."/>
            <person name="Castinel A."/>
            <person name="Donnadieu C."/>
            <person name="Desvignes T."/>
            <person name="Floi Bucao C."/>
            <person name="Jouanno E."/>
            <person name="Wen M."/>
            <person name="Mejri S."/>
            <person name="Dirks R."/>
            <person name="Jansen H."/>
            <person name="Henkel C."/>
            <person name="Chen W.J."/>
            <person name="Zahm M."/>
            <person name="Cabau C."/>
            <person name="Klopp C."/>
            <person name="Thompson A.W."/>
            <person name="Robinson-Rechavi M."/>
            <person name="Braasch I."/>
            <person name="Lecointre G."/>
            <person name="Bobe J."/>
            <person name="Postlethwait J.H."/>
            <person name="Berthelot C."/>
            <person name="Roest Crollius H."/>
            <person name="Guiguen Y."/>
        </authorList>
    </citation>
    <scope>NUCLEOTIDE SEQUENCE</scope>
    <source>
        <strain evidence="1">NC1722</strain>
    </source>
</reference>
<evidence type="ECO:0000313" key="2">
    <source>
        <dbReference type="Proteomes" id="UP001221898"/>
    </source>
</evidence>
<dbReference type="EMBL" id="JAINUG010000075">
    <property type="protein sequence ID" value="KAJ8400752.1"/>
    <property type="molecule type" value="Genomic_DNA"/>
</dbReference>
<keyword evidence="2" id="KW-1185">Reference proteome</keyword>